<evidence type="ECO:0000256" key="1">
    <source>
        <dbReference type="SAM" id="MobiDB-lite"/>
    </source>
</evidence>
<protein>
    <submittedName>
        <fullName evidence="2">Uncharacterized protein</fullName>
    </submittedName>
</protein>
<sequence>MRENRETARAGPSSRRRATAMRSGLKARIEPGLRRG</sequence>
<feature type="compositionally biased region" description="Basic and acidic residues" evidence="1">
    <location>
        <begin position="27"/>
        <end position="36"/>
    </location>
</feature>
<organism evidence="2">
    <name type="scientific">Arundo donax</name>
    <name type="common">Giant reed</name>
    <name type="synonym">Donax arundinaceus</name>
    <dbReference type="NCBI Taxonomy" id="35708"/>
    <lineage>
        <taxon>Eukaryota</taxon>
        <taxon>Viridiplantae</taxon>
        <taxon>Streptophyta</taxon>
        <taxon>Embryophyta</taxon>
        <taxon>Tracheophyta</taxon>
        <taxon>Spermatophyta</taxon>
        <taxon>Magnoliopsida</taxon>
        <taxon>Liliopsida</taxon>
        <taxon>Poales</taxon>
        <taxon>Poaceae</taxon>
        <taxon>PACMAD clade</taxon>
        <taxon>Arundinoideae</taxon>
        <taxon>Arundineae</taxon>
        <taxon>Arundo</taxon>
    </lineage>
</organism>
<name>A0A0A9HNK1_ARUDO</name>
<evidence type="ECO:0000313" key="2">
    <source>
        <dbReference type="EMBL" id="JAE37424.1"/>
    </source>
</evidence>
<dbReference type="EMBL" id="GBRH01160472">
    <property type="protein sequence ID" value="JAE37424.1"/>
    <property type="molecule type" value="Transcribed_RNA"/>
</dbReference>
<reference evidence="2" key="2">
    <citation type="journal article" date="2015" name="Data Brief">
        <title>Shoot transcriptome of the giant reed, Arundo donax.</title>
        <authorList>
            <person name="Barrero R.A."/>
            <person name="Guerrero F.D."/>
            <person name="Moolhuijzen P."/>
            <person name="Goolsby J.A."/>
            <person name="Tidwell J."/>
            <person name="Bellgard S.E."/>
            <person name="Bellgard M.I."/>
        </authorList>
    </citation>
    <scope>NUCLEOTIDE SEQUENCE</scope>
    <source>
        <tissue evidence="2">Shoot tissue taken approximately 20 cm above the soil surface</tissue>
    </source>
</reference>
<reference evidence="2" key="1">
    <citation type="submission" date="2014-09" db="EMBL/GenBank/DDBJ databases">
        <authorList>
            <person name="Magalhaes I.L.F."/>
            <person name="Oliveira U."/>
            <person name="Santos F.R."/>
            <person name="Vidigal T.H.D.A."/>
            <person name="Brescovit A.D."/>
            <person name="Santos A.J."/>
        </authorList>
    </citation>
    <scope>NUCLEOTIDE SEQUENCE</scope>
    <source>
        <tissue evidence="2">Shoot tissue taken approximately 20 cm above the soil surface</tissue>
    </source>
</reference>
<feature type="region of interest" description="Disordered" evidence="1">
    <location>
        <begin position="1"/>
        <end position="36"/>
    </location>
</feature>
<proteinExistence type="predicted"/>
<dbReference type="AlphaFoldDB" id="A0A0A9HNK1"/>
<accession>A0A0A9HNK1</accession>